<gene>
    <name evidence="1" type="ORF">CAMRE0001_1388</name>
</gene>
<comment type="caution">
    <text evidence="1">The sequence shown here is derived from an EMBL/GenBank/DDBJ whole genome shotgun (WGS) entry which is preliminary data.</text>
</comment>
<name>B9D073_CAMRE</name>
<evidence type="ECO:0000313" key="1">
    <source>
        <dbReference type="EMBL" id="EEF14564.1"/>
    </source>
</evidence>
<reference evidence="1 2" key="1">
    <citation type="submission" date="2008-08" db="EMBL/GenBank/DDBJ databases">
        <authorList>
            <person name="Madupu R."/>
            <person name="Durkin A.S."/>
            <person name="Torralba M."/>
            <person name="Methe B."/>
            <person name="Sutton G.G."/>
            <person name="Strausberg R.L."/>
            <person name="Nelson K.E."/>
        </authorList>
    </citation>
    <scope>NUCLEOTIDE SEQUENCE [LARGE SCALE GENOMIC DNA]</scope>
    <source>
        <strain evidence="1 2">RM3267</strain>
    </source>
</reference>
<accession>B9D073</accession>
<keyword evidence="2" id="KW-1185">Reference proteome</keyword>
<organism evidence="1 2">
    <name type="scientific">Campylobacter rectus RM3267</name>
    <dbReference type="NCBI Taxonomy" id="553218"/>
    <lineage>
        <taxon>Bacteria</taxon>
        <taxon>Pseudomonadati</taxon>
        <taxon>Campylobacterota</taxon>
        <taxon>Epsilonproteobacteria</taxon>
        <taxon>Campylobacterales</taxon>
        <taxon>Campylobacteraceae</taxon>
        <taxon>Campylobacter</taxon>
    </lineage>
</organism>
<dbReference type="AlphaFoldDB" id="B9D073"/>
<protein>
    <submittedName>
        <fullName evidence="1">Uncharacterized protein</fullName>
    </submittedName>
</protein>
<evidence type="ECO:0000313" key="2">
    <source>
        <dbReference type="Proteomes" id="UP000003082"/>
    </source>
</evidence>
<dbReference type="EMBL" id="ACFU01000005">
    <property type="protein sequence ID" value="EEF14564.1"/>
    <property type="molecule type" value="Genomic_DNA"/>
</dbReference>
<dbReference type="Proteomes" id="UP000003082">
    <property type="component" value="Unassembled WGS sequence"/>
</dbReference>
<proteinExistence type="predicted"/>
<sequence>MKMLKFRFKIFKTQQAKSFLLRYACNCQQTASKFRAKR</sequence>